<dbReference type="Proteomes" id="UP000070263">
    <property type="component" value="Unassembled WGS sequence"/>
</dbReference>
<gene>
    <name evidence="7" type="ORF">AKJ51_00060</name>
</gene>
<dbReference type="GO" id="GO:0003677">
    <property type="term" value="F:DNA binding"/>
    <property type="evidence" value="ECO:0007669"/>
    <property type="project" value="InterPro"/>
</dbReference>
<comment type="caution">
    <text evidence="7">The sequence shown here is derived from an EMBL/GenBank/DDBJ whole genome shotgun (WGS) entry which is preliminary data.</text>
</comment>
<dbReference type="PATRIC" id="fig|1698280.3.peg.14"/>
<dbReference type="SUPFAM" id="SSF52540">
    <property type="entry name" value="P-loop containing nucleoside triphosphate hydrolases"/>
    <property type="match status" value="2"/>
</dbReference>
<evidence type="ECO:0000256" key="3">
    <source>
        <dbReference type="ARBA" id="ARBA00022806"/>
    </source>
</evidence>
<dbReference type="InterPro" id="IPR014001">
    <property type="entry name" value="Helicase_ATP-bd"/>
</dbReference>
<dbReference type="InterPro" id="IPR001650">
    <property type="entry name" value="Helicase_C-like"/>
</dbReference>
<dbReference type="Pfam" id="PF04851">
    <property type="entry name" value="ResIII"/>
    <property type="match status" value="1"/>
</dbReference>
<dbReference type="PANTHER" id="PTHR11274:SF0">
    <property type="entry name" value="GENERAL TRANSCRIPTION AND DNA REPAIR FACTOR IIH HELICASE SUBUNIT XPB"/>
    <property type="match status" value="1"/>
</dbReference>
<dbReference type="GO" id="GO:0005524">
    <property type="term" value="F:ATP binding"/>
    <property type="evidence" value="ECO:0007669"/>
    <property type="project" value="UniProtKB-KW"/>
</dbReference>
<evidence type="ECO:0000256" key="4">
    <source>
        <dbReference type="ARBA" id="ARBA00022840"/>
    </source>
</evidence>
<dbReference type="AlphaFoldDB" id="A0A133VMV8"/>
<feature type="domain" description="Helicase ATP-binding" evidence="5">
    <location>
        <begin position="205"/>
        <end position="377"/>
    </location>
</feature>
<evidence type="ECO:0008006" key="9">
    <source>
        <dbReference type="Google" id="ProtNLM"/>
    </source>
</evidence>
<name>A0A133VMV8_9EURY</name>
<dbReference type="GO" id="GO:0140097">
    <property type="term" value="F:catalytic activity, acting on DNA"/>
    <property type="evidence" value="ECO:0007669"/>
    <property type="project" value="UniProtKB-ARBA"/>
</dbReference>
<keyword evidence="4" id="KW-0067">ATP-binding</keyword>
<dbReference type="SMART" id="SM00487">
    <property type="entry name" value="DEXDc"/>
    <property type="match status" value="1"/>
</dbReference>
<evidence type="ECO:0000313" key="8">
    <source>
        <dbReference type="Proteomes" id="UP000070263"/>
    </source>
</evidence>
<keyword evidence="2" id="KW-0378">Hydrolase</keyword>
<evidence type="ECO:0000313" key="7">
    <source>
        <dbReference type="EMBL" id="KXB07741.1"/>
    </source>
</evidence>
<accession>A0A133VMV8</accession>
<dbReference type="PROSITE" id="PS51192">
    <property type="entry name" value="HELICASE_ATP_BIND_1"/>
    <property type="match status" value="1"/>
</dbReference>
<organism evidence="7 8">
    <name type="scientific">candidate division MSBL1 archaeon SCGC-AAA382A20</name>
    <dbReference type="NCBI Taxonomy" id="1698280"/>
    <lineage>
        <taxon>Archaea</taxon>
        <taxon>Methanobacteriati</taxon>
        <taxon>Methanobacteriota</taxon>
        <taxon>candidate division MSBL1</taxon>
    </lineage>
</organism>
<protein>
    <recommendedName>
        <fullName evidence="9">Helicase ATP-binding domain-containing protein</fullName>
    </recommendedName>
</protein>
<evidence type="ECO:0000256" key="2">
    <source>
        <dbReference type="ARBA" id="ARBA00022801"/>
    </source>
</evidence>
<evidence type="ECO:0000259" key="6">
    <source>
        <dbReference type="PROSITE" id="PS51194"/>
    </source>
</evidence>
<dbReference type="PROSITE" id="PS51194">
    <property type="entry name" value="HELICASE_CTER"/>
    <property type="match status" value="1"/>
</dbReference>
<proteinExistence type="predicted"/>
<keyword evidence="8" id="KW-1185">Reference proteome</keyword>
<dbReference type="Gene3D" id="3.40.50.300">
    <property type="entry name" value="P-loop containing nucleotide triphosphate hydrolases"/>
    <property type="match status" value="2"/>
</dbReference>
<sequence length="692" mass="80327">MRKFNPDYSSFREYKEQELKPKTVVEQLLTLDDEIANNKVFRNYVIPVPPEDWRKLENFYNEIFGSFLFERLEGIEDIDLSEVSREKFHFFRENIAELNKKLPGQRPSITTVLPEPAERLLLKRLRQKGFDPTDLDISYVERGGGIYLLELFVNAAQQQVISGRKYLNELFKEAKNLSSDDQILEFRRFPVLMVKLWPNQIEGLKKWFEHDCKGILEMATATGKTVAGIGAIAALFGDLPETAEYKFPIKESIDEEVTIMIVAHSNAILKQWEREINEKLGLPVAKRIETGKPESINFSDGRVEFYTAQSLLPRYDRDLAKEYDLVIYDEVHHYSNIEGFGNAIRRPNFKRALGLSATIGKKENPKRERLEEVLAPVRYTFDLQDARKYDIIPDFEWTVHTAELSPYEQKEWKQATDSIRKQFQRIKNSEKTKEFLKKIPVKFNKLEDLGDFLHASRVAEVKSKESVPKTWKDLQATINSRNWVRHRSKPKLNEAVELAEKYLTEIEPATKIVMHAMDIETTEKIADLLEKITNNIYKAHSKLESSSKKTRQAVRRNIDDFSRAEYGVLISPKLLDEGIDVPDAEVGINVAGTKTKLQLVQRMGRILRKSGDKKPHFHHFIALPGKKNYIGGIDSKEYAQQLNWIRELGEYIGEEPKFEEPKIDPDVIDHAKKRGRQLWAQDLLEEMEIETI</sequence>
<evidence type="ECO:0000256" key="1">
    <source>
        <dbReference type="ARBA" id="ARBA00022741"/>
    </source>
</evidence>
<feature type="domain" description="Helicase C-terminal" evidence="6">
    <location>
        <begin position="498"/>
        <end position="664"/>
    </location>
</feature>
<evidence type="ECO:0000259" key="5">
    <source>
        <dbReference type="PROSITE" id="PS51192"/>
    </source>
</evidence>
<dbReference type="EMBL" id="LHYE01000001">
    <property type="protein sequence ID" value="KXB07741.1"/>
    <property type="molecule type" value="Genomic_DNA"/>
</dbReference>
<dbReference type="SMART" id="SM00490">
    <property type="entry name" value="HELICc"/>
    <property type="match status" value="1"/>
</dbReference>
<dbReference type="InterPro" id="IPR027417">
    <property type="entry name" value="P-loop_NTPase"/>
</dbReference>
<dbReference type="GO" id="GO:0016787">
    <property type="term" value="F:hydrolase activity"/>
    <property type="evidence" value="ECO:0007669"/>
    <property type="project" value="UniProtKB-KW"/>
</dbReference>
<reference evidence="7 8" key="1">
    <citation type="journal article" date="2016" name="Sci. Rep.">
        <title>Metabolic traits of an uncultured archaeal lineage -MSBL1- from brine pools of the Red Sea.</title>
        <authorList>
            <person name="Mwirichia R."/>
            <person name="Alam I."/>
            <person name="Rashid M."/>
            <person name="Vinu M."/>
            <person name="Ba-Alawi W."/>
            <person name="Anthony Kamau A."/>
            <person name="Kamanda Ngugi D."/>
            <person name="Goker M."/>
            <person name="Klenk H.P."/>
            <person name="Bajic V."/>
            <person name="Stingl U."/>
        </authorList>
    </citation>
    <scope>NUCLEOTIDE SEQUENCE [LARGE SCALE GENOMIC DNA]</scope>
    <source>
        <strain evidence="7">SCGC-AAA382A20</strain>
    </source>
</reference>
<dbReference type="Pfam" id="PF00271">
    <property type="entry name" value="Helicase_C"/>
    <property type="match status" value="1"/>
</dbReference>
<dbReference type="GO" id="GO:0004386">
    <property type="term" value="F:helicase activity"/>
    <property type="evidence" value="ECO:0007669"/>
    <property type="project" value="UniProtKB-KW"/>
</dbReference>
<dbReference type="PANTHER" id="PTHR11274">
    <property type="entry name" value="RAD25/XP-B DNA REPAIR HELICASE"/>
    <property type="match status" value="1"/>
</dbReference>
<dbReference type="InterPro" id="IPR050615">
    <property type="entry name" value="ATP-dep_DNA_Helicase"/>
</dbReference>
<keyword evidence="1" id="KW-0547">Nucleotide-binding</keyword>
<keyword evidence="3" id="KW-0347">Helicase</keyword>
<dbReference type="InterPro" id="IPR006935">
    <property type="entry name" value="Helicase/UvrB_N"/>
</dbReference>